<dbReference type="AlphaFoldDB" id="S3DUJ4"/>
<evidence type="ECO:0000313" key="2">
    <source>
        <dbReference type="Proteomes" id="UP000016922"/>
    </source>
</evidence>
<dbReference type="SUPFAM" id="SSF52540">
    <property type="entry name" value="P-loop containing nucleoside triphosphate hydrolases"/>
    <property type="match status" value="1"/>
</dbReference>
<name>S3DUJ4_GLAL2</name>
<dbReference type="InterPro" id="IPR027417">
    <property type="entry name" value="P-loop_NTPase"/>
</dbReference>
<dbReference type="Gene3D" id="3.40.50.300">
    <property type="entry name" value="P-loop containing nucleotide triphosphate hydrolases"/>
    <property type="match status" value="1"/>
</dbReference>
<reference evidence="1 2" key="1">
    <citation type="journal article" date="2013" name="BMC Genomics">
        <title>Genomics-driven discovery of the pneumocandin biosynthetic gene cluster in the fungus Glarea lozoyensis.</title>
        <authorList>
            <person name="Chen L."/>
            <person name="Yue Q."/>
            <person name="Zhang X."/>
            <person name="Xiang M."/>
            <person name="Wang C."/>
            <person name="Li S."/>
            <person name="Che Y."/>
            <person name="Ortiz-Lopez F.J."/>
            <person name="Bills G.F."/>
            <person name="Liu X."/>
            <person name="An Z."/>
        </authorList>
    </citation>
    <scope>NUCLEOTIDE SEQUENCE [LARGE SCALE GENOMIC DNA]</scope>
    <source>
        <strain evidence="2">ATCC 20868 / MF5171</strain>
    </source>
</reference>
<evidence type="ECO:0000313" key="1">
    <source>
        <dbReference type="EMBL" id="EPE35631.1"/>
    </source>
</evidence>
<dbReference type="PANTHER" id="PTHR36978">
    <property type="entry name" value="P-LOOP CONTAINING NUCLEOTIDE TRIPHOSPHATE HYDROLASE"/>
    <property type="match status" value="1"/>
</dbReference>
<dbReference type="RefSeq" id="XP_008077710.1">
    <property type="nucleotide sequence ID" value="XM_008079519.1"/>
</dbReference>
<dbReference type="EMBL" id="KE145354">
    <property type="protein sequence ID" value="EPE35631.1"/>
    <property type="molecule type" value="Genomic_DNA"/>
</dbReference>
<dbReference type="STRING" id="1116229.S3DUJ4"/>
<dbReference type="OMA" id="TPRPVEM"/>
<dbReference type="eggNOG" id="ENOG502S41B">
    <property type="taxonomic scope" value="Eukaryota"/>
</dbReference>
<accession>S3DUJ4</accession>
<organism evidence="1 2">
    <name type="scientific">Glarea lozoyensis (strain ATCC 20868 / MF5171)</name>
    <dbReference type="NCBI Taxonomy" id="1116229"/>
    <lineage>
        <taxon>Eukaryota</taxon>
        <taxon>Fungi</taxon>
        <taxon>Dikarya</taxon>
        <taxon>Ascomycota</taxon>
        <taxon>Pezizomycotina</taxon>
        <taxon>Leotiomycetes</taxon>
        <taxon>Helotiales</taxon>
        <taxon>Helotiaceae</taxon>
        <taxon>Glarea</taxon>
    </lineage>
</organism>
<dbReference type="OrthoDB" id="408152at2759"/>
<dbReference type="HOGENOM" id="CLU_1992860_0_0_1"/>
<sequence>MSSIREVDKITLVTPRPVEMQVLCLGLSRTATMTMYTALNKLGYKSYHMLAAVTEPRSVQDRHLVCWREALNYKVHGVGQPYTGADIDKILQYHSAVTDMPCVNFSKELIERFPNAKVVLTQRDP</sequence>
<gene>
    <name evidence="1" type="ORF">GLAREA_11331</name>
</gene>
<keyword evidence="2" id="KW-1185">Reference proteome</keyword>
<keyword evidence="1" id="KW-0378">Hydrolase</keyword>
<dbReference type="GeneID" id="19470372"/>
<dbReference type="Proteomes" id="UP000016922">
    <property type="component" value="Unassembled WGS sequence"/>
</dbReference>
<dbReference type="KEGG" id="glz:GLAREA_11331"/>
<dbReference type="InterPro" id="IPR040632">
    <property type="entry name" value="Sulfotransfer_4"/>
</dbReference>
<proteinExistence type="predicted"/>
<dbReference type="Pfam" id="PF17784">
    <property type="entry name" value="Sulfotransfer_4"/>
    <property type="match status" value="1"/>
</dbReference>
<dbReference type="PANTHER" id="PTHR36978:SF4">
    <property type="entry name" value="P-LOOP CONTAINING NUCLEOSIDE TRIPHOSPHATE HYDROLASE PROTEIN"/>
    <property type="match status" value="1"/>
</dbReference>
<protein>
    <submittedName>
        <fullName evidence="1">p-loop containing nucleoside triphosphate hydrolase</fullName>
    </submittedName>
</protein>
<dbReference type="GO" id="GO:0016787">
    <property type="term" value="F:hydrolase activity"/>
    <property type="evidence" value="ECO:0007669"/>
    <property type="project" value="UniProtKB-KW"/>
</dbReference>